<dbReference type="InterPro" id="IPR050121">
    <property type="entry name" value="Cytochrome_P450_monoxygenase"/>
</dbReference>
<dbReference type="PRINTS" id="PR00463">
    <property type="entry name" value="EP450I"/>
</dbReference>
<dbReference type="PROSITE" id="PS00086">
    <property type="entry name" value="CYTOCHROME_P450"/>
    <property type="match status" value="1"/>
</dbReference>
<sequence length="432" mass="48001">MNVKTLPAADGLRLVLNPKDILAHFKNWDAEHGRRYRLSVLGTKMVVFGDPAAVHQILRDRPAQFKRMSAIESVFAEMGIGGLFSVEGAEWKRRRRLVTPAFNPGALRGFGGTLDLITERLRQRWQREPQDVHADLMRYTLDVMANIAFGYDLNTLEGGGDAIEQRLQQLFPALGRRVTAPIPYWRWVKLPADRRLDRALADLRREVGEVIEKARANQGAEPSNFIEAMLRAQDGDDPLTADELYAEALTVLVAGQDTTANSIAWLLYHLAQHPHVQQRLRAEVTDGTERTYLDAVIQESMRVQPVAAFLYLEALEDVVVDGIEIPAGTAVVTAQGRSAADAANFVDPEQFRPERWLPGHTGTHQAKASIPFGTGPRFCPGRNLALLEIEAVVRMVLRDFEVSIPDGAPAPKEVFTFAAAPEGLVLRLTPVR</sequence>
<evidence type="ECO:0000313" key="6">
    <source>
        <dbReference type="Proteomes" id="UP000279275"/>
    </source>
</evidence>
<dbReference type="InterPro" id="IPR001128">
    <property type="entry name" value="Cyt_P450"/>
</dbReference>
<dbReference type="PRINTS" id="PR00385">
    <property type="entry name" value="P450"/>
</dbReference>
<accession>A0A3M2LDL4</accession>
<dbReference type="EMBL" id="RFFH01000001">
    <property type="protein sequence ID" value="RMI35562.1"/>
    <property type="molecule type" value="Genomic_DNA"/>
</dbReference>
<dbReference type="Gene3D" id="1.10.630.10">
    <property type="entry name" value="Cytochrome P450"/>
    <property type="match status" value="1"/>
</dbReference>
<keyword evidence="4" id="KW-0560">Oxidoreductase</keyword>
<evidence type="ECO:0000256" key="4">
    <source>
        <dbReference type="RuleBase" id="RU000461"/>
    </source>
</evidence>
<gene>
    <name evidence="5" type="ORF">EBN03_04795</name>
</gene>
<keyword evidence="3 4" id="KW-0349">Heme</keyword>
<dbReference type="GO" id="GO:0005506">
    <property type="term" value="F:iron ion binding"/>
    <property type="evidence" value="ECO:0007669"/>
    <property type="project" value="InterPro"/>
</dbReference>
<comment type="caution">
    <text evidence="5">The sequence shown here is derived from an EMBL/GenBank/DDBJ whole genome shotgun (WGS) entry which is preliminary data.</text>
</comment>
<keyword evidence="4" id="KW-0503">Monooxygenase</keyword>
<feature type="binding site" description="axial binding residue" evidence="3">
    <location>
        <position position="379"/>
    </location>
    <ligand>
        <name>heme</name>
        <dbReference type="ChEBI" id="CHEBI:30413"/>
    </ligand>
    <ligandPart>
        <name>Fe</name>
        <dbReference type="ChEBI" id="CHEBI:18248"/>
    </ligandPart>
</feature>
<keyword evidence="6" id="KW-1185">Reference proteome</keyword>
<dbReference type="InterPro" id="IPR002401">
    <property type="entry name" value="Cyt_P450_E_grp-I"/>
</dbReference>
<protein>
    <submittedName>
        <fullName evidence="5">Cytochrome P450</fullName>
    </submittedName>
</protein>
<evidence type="ECO:0000256" key="2">
    <source>
        <dbReference type="ARBA" id="ARBA00010617"/>
    </source>
</evidence>
<dbReference type="OrthoDB" id="9764248at2"/>
<dbReference type="InterPro" id="IPR036396">
    <property type="entry name" value="Cyt_P450_sf"/>
</dbReference>
<dbReference type="AlphaFoldDB" id="A0A3M2LDL4"/>
<dbReference type="PANTHER" id="PTHR24305:SF166">
    <property type="entry name" value="CYTOCHROME P450 12A4, MITOCHONDRIAL-RELATED"/>
    <property type="match status" value="1"/>
</dbReference>
<dbReference type="Pfam" id="PF00067">
    <property type="entry name" value="p450"/>
    <property type="match status" value="1"/>
</dbReference>
<reference evidence="5 6" key="1">
    <citation type="submission" date="2018-10" db="EMBL/GenBank/DDBJ databases">
        <title>Isolation from cow dung.</title>
        <authorList>
            <person name="Ling L."/>
        </authorList>
    </citation>
    <scope>NUCLEOTIDE SEQUENCE [LARGE SCALE GENOMIC DNA]</scope>
    <source>
        <strain evidence="5 6">NEAU-LL90</strain>
    </source>
</reference>
<keyword evidence="3 4" id="KW-0408">Iron</keyword>
<dbReference type="RefSeq" id="WP_122186539.1">
    <property type="nucleotide sequence ID" value="NZ_RFFH01000001.1"/>
</dbReference>
<organism evidence="5 6">
    <name type="scientific">Nocardia stercoris</name>
    <dbReference type="NCBI Taxonomy" id="2483361"/>
    <lineage>
        <taxon>Bacteria</taxon>
        <taxon>Bacillati</taxon>
        <taxon>Actinomycetota</taxon>
        <taxon>Actinomycetes</taxon>
        <taxon>Mycobacteriales</taxon>
        <taxon>Nocardiaceae</taxon>
        <taxon>Nocardia</taxon>
    </lineage>
</organism>
<dbReference type="SUPFAM" id="SSF48264">
    <property type="entry name" value="Cytochrome P450"/>
    <property type="match status" value="1"/>
</dbReference>
<comment type="similarity">
    <text evidence="2 4">Belongs to the cytochrome P450 family.</text>
</comment>
<dbReference type="InterPro" id="IPR017972">
    <property type="entry name" value="Cyt_P450_CS"/>
</dbReference>
<evidence type="ECO:0000256" key="3">
    <source>
        <dbReference type="PIRSR" id="PIRSR602401-1"/>
    </source>
</evidence>
<dbReference type="GO" id="GO:0016705">
    <property type="term" value="F:oxidoreductase activity, acting on paired donors, with incorporation or reduction of molecular oxygen"/>
    <property type="evidence" value="ECO:0007669"/>
    <property type="project" value="InterPro"/>
</dbReference>
<dbReference type="PANTHER" id="PTHR24305">
    <property type="entry name" value="CYTOCHROME P450"/>
    <property type="match status" value="1"/>
</dbReference>
<dbReference type="GO" id="GO:0020037">
    <property type="term" value="F:heme binding"/>
    <property type="evidence" value="ECO:0007669"/>
    <property type="project" value="InterPro"/>
</dbReference>
<keyword evidence="3 4" id="KW-0479">Metal-binding</keyword>
<name>A0A3M2LDL4_9NOCA</name>
<dbReference type="GO" id="GO:0004497">
    <property type="term" value="F:monooxygenase activity"/>
    <property type="evidence" value="ECO:0007669"/>
    <property type="project" value="UniProtKB-KW"/>
</dbReference>
<comment type="cofactor">
    <cofactor evidence="1 3">
        <name>heme</name>
        <dbReference type="ChEBI" id="CHEBI:30413"/>
    </cofactor>
</comment>
<proteinExistence type="inferred from homology"/>
<evidence type="ECO:0000256" key="1">
    <source>
        <dbReference type="ARBA" id="ARBA00001971"/>
    </source>
</evidence>
<evidence type="ECO:0000313" key="5">
    <source>
        <dbReference type="EMBL" id="RMI35562.1"/>
    </source>
</evidence>
<dbReference type="Proteomes" id="UP000279275">
    <property type="component" value="Unassembled WGS sequence"/>
</dbReference>